<dbReference type="GO" id="GO:0005829">
    <property type="term" value="C:cytosol"/>
    <property type="evidence" value="ECO:0007669"/>
    <property type="project" value="TreeGrafter"/>
</dbReference>
<dbReference type="GO" id="GO:0042803">
    <property type="term" value="F:protein homodimerization activity"/>
    <property type="evidence" value="ECO:0007669"/>
    <property type="project" value="UniProtKB-ARBA"/>
</dbReference>
<dbReference type="FunFam" id="3.40.50.620:FF:000008">
    <property type="entry name" value="Tyrosine--tRNA ligase"/>
    <property type="match status" value="1"/>
</dbReference>
<dbReference type="InterPro" id="IPR024107">
    <property type="entry name" value="Tyr-tRNA-ligase_bac_1"/>
</dbReference>
<comment type="catalytic activity">
    <reaction evidence="9 11">
        <text>tRNA(Tyr) + L-tyrosine + ATP = L-tyrosyl-tRNA(Tyr) + AMP + diphosphate + H(+)</text>
        <dbReference type="Rhea" id="RHEA:10220"/>
        <dbReference type="Rhea" id="RHEA-COMP:9706"/>
        <dbReference type="Rhea" id="RHEA-COMP:9707"/>
        <dbReference type="ChEBI" id="CHEBI:15378"/>
        <dbReference type="ChEBI" id="CHEBI:30616"/>
        <dbReference type="ChEBI" id="CHEBI:33019"/>
        <dbReference type="ChEBI" id="CHEBI:58315"/>
        <dbReference type="ChEBI" id="CHEBI:78442"/>
        <dbReference type="ChEBI" id="CHEBI:78536"/>
        <dbReference type="ChEBI" id="CHEBI:456215"/>
        <dbReference type="EC" id="6.1.1.1"/>
    </reaction>
</comment>
<evidence type="ECO:0000256" key="1">
    <source>
        <dbReference type="ARBA" id="ARBA00004496"/>
    </source>
</evidence>
<keyword evidence="7 11" id="KW-0648">Protein biosynthesis</keyword>
<dbReference type="SUPFAM" id="SSF52374">
    <property type="entry name" value="Nucleotidylyl transferase"/>
    <property type="match status" value="1"/>
</dbReference>
<protein>
    <recommendedName>
        <fullName evidence="11">Tyrosine--tRNA ligase</fullName>
        <ecNumber evidence="11">6.1.1.1</ecNumber>
    </recommendedName>
    <alternativeName>
        <fullName evidence="11">Tyrosyl-tRNA synthetase</fullName>
        <shortName evidence="11">TyrRS</shortName>
    </alternativeName>
</protein>
<evidence type="ECO:0000256" key="6">
    <source>
        <dbReference type="ARBA" id="ARBA00022884"/>
    </source>
</evidence>
<keyword evidence="6 12" id="KW-0694">RNA-binding</keyword>
<sequence>MKNFIEEVTWRGMLHDVMPGTEEHLMEQMRVAYVGIDPTADSLHIGHLVGVMLLKHFQLSGHKPLALVGGATGMIGDPSGKSNERNLLDESTLRHNQEAIKGQLSRFLDFTSDAANAAELVNNYDWMKNFSFLDFIRDIGKHITVNYMMSKDSVKKRLSSEAAEGMSFTEFTYQLVQGYDFLHLYKNKNCTLQMGGSDQWGNITTGTELVRRIAGGKAYALTCPLITKADGTKFGKSEGGNIWLDAARTSPYKFYQYWLNTSDADAEKYIKIFTFLSKEEIEVLTEKHREAPHLRLLQKRLAEEITVMVHSAEDLENAIKASNILFGNSTSDDLKQLDEATFLDVFDGVPQAEISRKEIEAGIDIVAVLNEKTGFMKSNGEARRALTANSISVNKEKVAEDFVLSTKDLINNQFVLLQSGKKNYFVVRVV</sequence>
<dbReference type="InterPro" id="IPR054608">
    <property type="entry name" value="SYY-like_C"/>
</dbReference>
<keyword evidence="15" id="KW-1185">Reference proteome</keyword>
<comment type="function">
    <text evidence="11">Catalyzes the attachment of tyrosine to tRNA(Tyr) in a two-step reaction: tyrosine is first activated by ATP to form Tyr-AMP and then transferred to the acceptor end of tRNA(Tyr).</text>
</comment>
<feature type="short sequence motif" description="'KMSKS' region" evidence="11">
    <location>
        <begin position="233"/>
        <end position="237"/>
    </location>
</feature>
<dbReference type="InterPro" id="IPR024088">
    <property type="entry name" value="Tyr-tRNA-ligase_bac-type"/>
</dbReference>
<dbReference type="InterPro" id="IPR002305">
    <property type="entry name" value="aa-tRNA-synth_Ic"/>
</dbReference>
<evidence type="ECO:0000256" key="11">
    <source>
        <dbReference type="HAMAP-Rule" id="MF_02006"/>
    </source>
</evidence>
<evidence type="ECO:0000259" key="13">
    <source>
        <dbReference type="Pfam" id="PF22421"/>
    </source>
</evidence>
<dbReference type="GO" id="GO:0005524">
    <property type="term" value="F:ATP binding"/>
    <property type="evidence" value="ECO:0007669"/>
    <property type="project" value="UniProtKB-UniRule"/>
</dbReference>
<dbReference type="Pfam" id="PF00579">
    <property type="entry name" value="tRNA-synt_1b"/>
    <property type="match status" value="1"/>
</dbReference>
<evidence type="ECO:0000256" key="2">
    <source>
        <dbReference type="ARBA" id="ARBA00022490"/>
    </source>
</evidence>
<dbReference type="FunFam" id="1.10.240.10:FF:000001">
    <property type="entry name" value="Tyrosine--tRNA ligase"/>
    <property type="match status" value="1"/>
</dbReference>
<dbReference type="GO" id="GO:0003723">
    <property type="term" value="F:RNA binding"/>
    <property type="evidence" value="ECO:0007669"/>
    <property type="project" value="UniProtKB-KW"/>
</dbReference>
<keyword evidence="2 11" id="KW-0963">Cytoplasm</keyword>
<proteinExistence type="inferred from homology"/>
<accession>A0A1H5UN45</accession>
<dbReference type="NCBIfam" id="TIGR00234">
    <property type="entry name" value="tyrS"/>
    <property type="match status" value="1"/>
</dbReference>
<evidence type="ECO:0000313" key="15">
    <source>
        <dbReference type="Proteomes" id="UP000236737"/>
    </source>
</evidence>
<feature type="binding site" evidence="11">
    <location>
        <position position="177"/>
    </location>
    <ligand>
        <name>L-tyrosine</name>
        <dbReference type="ChEBI" id="CHEBI:58315"/>
    </ligand>
</feature>
<feature type="domain" description="Tyrosine--tRNA ligase SYY-like C-terminal" evidence="13">
    <location>
        <begin position="344"/>
        <end position="427"/>
    </location>
</feature>
<evidence type="ECO:0000256" key="10">
    <source>
        <dbReference type="ARBA" id="ARBA00060965"/>
    </source>
</evidence>
<feature type="binding site" evidence="11">
    <location>
        <position position="236"/>
    </location>
    <ligand>
        <name>ATP</name>
        <dbReference type="ChEBI" id="CHEBI:30616"/>
    </ligand>
</feature>
<reference evidence="15" key="1">
    <citation type="submission" date="2016-10" db="EMBL/GenBank/DDBJ databases">
        <authorList>
            <person name="Varghese N."/>
            <person name="Submissions S."/>
        </authorList>
    </citation>
    <scope>NUCLEOTIDE SEQUENCE [LARGE SCALE GENOMIC DNA]</scope>
    <source>
        <strain evidence="15">CGMCC 1.9230</strain>
    </source>
</reference>
<dbReference type="PRINTS" id="PR01040">
    <property type="entry name" value="TRNASYNTHTYR"/>
</dbReference>
<feature type="short sequence motif" description="'HIGH' region" evidence="11">
    <location>
        <begin position="38"/>
        <end position="47"/>
    </location>
</feature>
<dbReference type="InterPro" id="IPR014729">
    <property type="entry name" value="Rossmann-like_a/b/a_fold"/>
</dbReference>
<dbReference type="PROSITE" id="PS50889">
    <property type="entry name" value="S4"/>
    <property type="match status" value="1"/>
</dbReference>
<comment type="subcellular location">
    <subcellularLocation>
        <location evidence="1 11">Cytoplasm</location>
    </subcellularLocation>
</comment>
<evidence type="ECO:0000256" key="3">
    <source>
        <dbReference type="ARBA" id="ARBA00022598"/>
    </source>
</evidence>
<evidence type="ECO:0000256" key="12">
    <source>
        <dbReference type="PROSITE-ProRule" id="PRU00182"/>
    </source>
</evidence>
<keyword evidence="8 11" id="KW-0030">Aminoacyl-tRNA synthetase</keyword>
<dbReference type="Gene3D" id="1.10.240.10">
    <property type="entry name" value="Tyrosyl-Transfer RNA Synthetase"/>
    <property type="match status" value="1"/>
</dbReference>
<comment type="subunit">
    <text evidence="11">Homodimer.</text>
</comment>
<dbReference type="GO" id="GO:0006437">
    <property type="term" value="P:tyrosyl-tRNA aminoacylation"/>
    <property type="evidence" value="ECO:0007669"/>
    <property type="project" value="UniProtKB-UniRule"/>
</dbReference>
<dbReference type="Gene3D" id="3.10.290.10">
    <property type="entry name" value="RNA-binding S4 domain"/>
    <property type="match status" value="1"/>
</dbReference>
<evidence type="ECO:0000313" key="14">
    <source>
        <dbReference type="EMBL" id="SEF75858.1"/>
    </source>
</evidence>
<dbReference type="EMBL" id="FNVP01000002">
    <property type="protein sequence ID" value="SEF75858.1"/>
    <property type="molecule type" value="Genomic_DNA"/>
</dbReference>
<keyword evidence="3 11" id="KW-0436">Ligase</keyword>
<keyword evidence="4 11" id="KW-0547">Nucleotide-binding</keyword>
<dbReference type="Gene3D" id="3.40.50.620">
    <property type="entry name" value="HUPs"/>
    <property type="match status" value="1"/>
</dbReference>
<evidence type="ECO:0000256" key="7">
    <source>
        <dbReference type="ARBA" id="ARBA00022917"/>
    </source>
</evidence>
<name>A0A1H5UN45_9FLAO</name>
<dbReference type="RefSeq" id="WP_103999049.1">
    <property type="nucleotide sequence ID" value="NZ_FNVP01000002.1"/>
</dbReference>
<dbReference type="PANTHER" id="PTHR11766:SF0">
    <property type="entry name" value="TYROSINE--TRNA LIGASE, MITOCHONDRIAL"/>
    <property type="match status" value="1"/>
</dbReference>
<dbReference type="OrthoDB" id="9804243at2"/>
<dbReference type="Pfam" id="PF22421">
    <property type="entry name" value="SYY_C-terminal"/>
    <property type="match status" value="1"/>
</dbReference>
<keyword evidence="5 11" id="KW-0067">ATP-binding</keyword>
<dbReference type="AlphaFoldDB" id="A0A1H5UN45"/>
<gene>
    <name evidence="11" type="primary">tyrS</name>
    <name evidence="14" type="ORF">SAMN04488130_102316</name>
</gene>
<dbReference type="InterPro" id="IPR002307">
    <property type="entry name" value="Tyr-tRNA-ligase"/>
</dbReference>
<dbReference type="CDD" id="cd00805">
    <property type="entry name" value="TyrRS_core"/>
    <property type="match status" value="1"/>
</dbReference>
<dbReference type="SUPFAM" id="SSF55174">
    <property type="entry name" value="Alpha-L RNA-binding motif"/>
    <property type="match status" value="1"/>
</dbReference>
<dbReference type="GO" id="GO:0004831">
    <property type="term" value="F:tyrosine-tRNA ligase activity"/>
    <property type="evidence" value="ECO:0007669"/>
    <property type="project" value="UniProtKB-UniRule"/>
</dbReference>
<dbReference type="PANTHER" id="PTHR11766">
    <property type="entry name" value="TYROSYL-TRNA SYNTHETASE"/>
    <property type="match status" value="1"/>
</dbReference>
<evidence type="ECO:0000256" key="4">
    <source>
        <dbReference type="ARBA" id="ARBA00022741"/>
    </source>
</evidence>
<dbReference type="InterPro" id="IPR036986">
    <property type="entry name" value="S4_RNA-bd_sf"/>
</dbReference>
<evidence type="ECO:0000256" key="8">
    <source>
        <dbReference type="ARBA" id="ARBA00023146"/>
    </source>
</evidence>
<feature type="binding site" evidence="11">
    <location>
        <position position="33"/>
    </location>
    <ligand>
        <name>L-tyrosine</name>
        <dbReference type="ChEBI" id="CHEBI:58315"/>
    </ligand>
</feature>
<dbReference type="HAMAP" id="MF_02006">
    <property type="entry name" value="Tyr_tRNA_synth_type1"/>
    <property type="match status" value="1"/>
</dbReference>
<dbReference type="EC" id="6.1.1.1" evidence="11"/>
<comment type="similarity">
    <text evidence="10 11">Belongs to the class-I aminoacyl-tRNA synthetase family. TyrS type 1 subfamily.</text>
</comment>
<feature type="binding site" evidence="11">
    <location>
        <position position="173"/>
    </location>
    <ligand>
        <name>L-tyrosine</name>
        <dbReference type="ChEBI" id="CHEBI:58315"/>
    </ligand>
</feature>
<dbReference type="PROSITE" id="PS00178">
    <property type="entry name" value="AA_TRNA_LIGASE_I"/>
    <property type="match status" value="1"/>
</dbReference>
<dbReference type="InterPro" id="IPR001412">
    <property type="entry name" value="aa-tRNA-synth_I_CS"/>
</dbReference>
<evidence type="ECO:0000256" key="9">
    <source>
        <dbReference type="ARBA" id="ARBA00048248"/>
    </source>
</evidence>
<evidence type="ECO:0000256" key="5">
    <source>
        <dbReference type="ARBA" id="ARBA00022840"/>
    </source>
</evidence>
<dbReference type="Proteomes" id="UP000236737">
    <property type="component" value="Unassembled WGS sequence"/>
</dbReference>
<organism evidence="14 15">
    <name type="scientific">Flavobacterium urumqiense</name>
    <dbReference type="NCBI Taxonomy" id="935224"/>
    <lineage>
        <taxon>Bacteria</taxon>
        <taxon>Pseudomonadati</taxon>
        <taxon>Bacteroidota</taxon>
        <taxon>Flavobacteriia</taxon>
        <taxon>Flavobacteriales</taxon>
        <taxon>Flavobacteriaceae</taxon>
        <taxon>Flavobacterium</taxon>
    </lineage>
</organism>